<dbReference type="AlphaFoldDB" id="A0A418X7F5"/>
<reference evidence="1 2" key="1">
    <citation type="submission" date="2018-09" db="EMBL/GenBank/DDBJ databases">
        <authorList>
            <person name="Zhu H."/>
        </authorList>
    </citation>
    <scope>NUCLEOTIDE SEQUENCE [LARGE SCALE GENOMIC DNA]</scope>
    <source>
        <strain evidence="1 2">K1S02-61</strain>
    </source>
</reference>
<proteinExistence type="predicted"/>
<gene>
    <name evidence="1" type="ORF">D3872_24005</name>
</gene>
<accession>A0A418X7F5</accession>
<dbReference type="EMBL" id="QYUP01000192">
    <property type="protein sequence ID" value="RJG08422.1"/>
    <property type="molecule type" value="Genomic_DNA"/>
</dbReference>
<protein>
    <submittedName>
        <fullName evidence="1">Uncharacterized protein</fullName>
    </submittedName>
</protein>
<sequence length="99" mass="10845">MAKAIRVIRIGERDVALFGLSYAFPQAVLMQRDRIGISQVELIGIQAIDQDRTTYPPLFSVDEDSHELCLLPLLGDGQFALRAMVLNAIVNCSAATQLA</sequence>
<keyword evidence="2" id="KW-1185">Reference proteome</keyword>
<evidence type="ECO:0000313" key="1">
    <source>
        <dbReference type="EMBL" id="RJG08422.1"/>
    </source>
</evidence>
<organism evidence="1 2">
    <name type="scientific">Massilia cavernae</name>
    <dbReference type="NCBI Taxonomy" id="2320864"/>
    <lineage>
        <taxon>Bacteria</taxon>
        <taxon>Pseudomonadati</taxon>
        <taxon>Pseudomonadota</taxon>
        <taxon>Betaproteobacteria</taxon>
        <taxon>Burkholderiales</taxon>
        <taxon>Oxalobacteraceae</taxon>
        <taxon>Telluria group</taxon>
        <taxon>Massilia</taxon>
    </lineage>
</organism>
<name>A0A418X7F5_9BURK</name>
<dbReference type="Proteomes" id="UP000284006">
    <property type="component" value="Unassembled WGS sequence"/>
</dbReference>
<evidence type="ECO:0000313" key="2">
    <source>
        <dbReference type="Proteomes" id="UP000284006"/>
    </source>
</evidence>
<comment type="caution">
    <text evidence="1">The sequence shown here is derived from an EMBL/GenBank/DDBJ whole genome shotgun (WGS) entry which is preliminary data.</text>
</comment>